<dbReference type="AlphaFoldDB" id="A0A7J6EWF4"/>
<reference evidence="3 4" key="1">
    <citation type="journal article" date="2020" name="bioRxiv">
        <title>Sequence and annotation of 42 cannabis genomes reveals extensive copy number variation in cannabinoid synthesis and pathogen resistance genes.</title>
        <authorList>
            <person name="Mckernan K.J."/>
            <person name="Helbert Y."/>
            <person name="Kane L.T."/>
            <person name="Ebling H."/>
            <person name="Zhang L."/>
            <person name="Liu B."/>
            <person name="Eaton Z."/>
            <person name="Mclaughlin S."/>
            <person name="Kingan S."/>
            <person name="Baybayan P."/>
            <person name="Concepcion G."/>
            <person name="Jordan M."/>
            <person name="Riva A."/>
            <person name="Barbazuk W."/>
            <person name="Harkins T."/>
        </authorList>
    </citation>
    <scope>NUCLEOTIDE SEQUENCE [LARGE SCALE GENOMIC DNA]</scope>
    <source>
        <strain evidence="4">cv. Jamaican Lion 4</strain>
        <tissue evidence="3">Leaf</tissue>
    </source>
</reference>
<evidence type="ECO:0000313" key="3">
    <source>
        <dbReference type="EMBL" id="KAF4362763.1"/>
    </source>
</evidence>
<sequence length="159" mass="17793">METIAAMKDSSTLSVVVVMVPFLGQSHLNQFLQLANVVSSYDIPVHYVSSTLHISQVKSRASNPIHQLTKIHFHDYPLQFSSSSLPISNDEDHFFNSKFVENSIPLFECSTNLREPVAQLLQSLSQTTKRLVVVHDVMMASVVQDVVRIPNGEAYSFNC</sequence>
<accession>A0A7J6EWF4</accession>
<evidence type="ECO:0000256" key="1">
    <source>
        <dbReference type="ARBA" id="ARBA00009995"/>
    </source>
</evidence>
<dbReference type="Proteomes" id="UP000525078">
    <property type="component" value="Unassembled WGS sequence"/>
</dbReference>
<dbReference type="EMBL" id="JAATIP010000181">
    <property type="protein sequence ID" value="KAF4362763.1"/>
    <property type="molecule type" value="Genomic_DNA"/>
</dbReference>
<evidence type="ECO:0000259" key="2">
    <source>
        <dbReference type="Pfam" id="PF26168"/>
    </source>
</evidence>
<dbReference type="GO" id="GO:0008194">
    <property type="term" value="F:UDP-glycosyltransferase activity"/>
    <property type="evidence" value="ECO:0007669"/>
    <property type="project" value="UniProtKB-ARBA"/>
</dbReference>
<dbReference type="PANTHER" id="PTHR48044">
    <property type="entry name" value="GLYCOSYLTRANSFERASE"/>
    <property type="match status" value="1"/>
</dbReference>
<organism evidence="3 4">
    <name type="scientific">Cannabis sativa</name>
    <name type="common">Hemp</name>
    <name type="synonym">Marijuana</name>
    <dbReference type="NCBI Taxonomy" id="3483"/>
    <lineage>
        <taxon>Eukaryota</taxon>
        <taxon>Viridiplantae</taxon>
        <taxon>Streptophyta</taxon>
        <taxon>Embryophyta</taxon>
        <taxon>Tracheophyta</taxon>
        <taxon>Spermatophyta</taxon>
        <taxon>Magnoliopsida</taxon>
        <taxon>eudicotyledons</taxon>
        <taxon>Gunneridae</taxon>
        <taxon>Pentapetalae</taxon>
        <taxon>rosids</taxon>
        <taxon>fabids</taxon>
        <taxon>Rosales</taxon>
        <taxon>Cannabaceae</taxon>
        <taxon>Cannabis</taxon>
    </lineage>
</organism>
<comment type="caution">
    <text evidence="3">The sequence shown here is derived from an EMBL/GenBank/DDBJ whole genome shotgun (WGS) entry which is preliminary data.</text>
</comment>
<dbReference type="InterPro" id="IPR058980">
    <property type="entry name" value="Glyco_transf_N"/>
</dbReference>
<evidence type="ECO:0000313" key="4">
    <source>
        <dbReference type="Proteomes" id="UP000525078"/>
    </source>
</evidence>
<dbReference type="Pfam" id="PF26168">
    <property type="entry name" value="Glyco_transf_N"/>
    <property type="match status" value="1"/>
</dbReference>
<dbReference type="GO" id="GO:1901135">
    <property type="term" value="P:carbohydrate derivative metabolic process"/>
    <property type="evidence" value="ECO:0007669"/>
    <property type="project" value="UniProtKB-ARBA"/>
</dbReference>
<dbReference type="SUPFAM" id="SSF53756">
    <property type="entry name" value="UDP-Glycosyltransferase/glycogen phosphorylase"/>
    <property type="match status" value="1"/>
</dbReference>
<protein>
    <recommendedName>
        <fullName evidence="2">Glycosyltransferase N-terminal domain-containing protein</fullName>
    </recommendedName>
</protein>
<name>A0A7J6EWF4_CANSA</name>
<comment type="similarity">
    <text evidence="1">Belongs to the UDP-glycosyltransferase family.</text>
</comment>
<feature type="domain" description="Glycosyltransferase N-terminal" evidence="2">
    <location>
        <begin position="14"/>
        <end position="159"/>
    </location>
</feature>
<dbReference type="PANTHER" id="PTHR48044:SF22">
    <property type="entry name" value="GLYCOSYLTRANSFERASE"/>
    <property type="match status" value="1"/>
</dbReference>
<gene>
    <name evidence="3" type="ORF">F8388_022420</name>
</gene>
<dbReference type="Gene3D" id="3.40.50.2000">
    <property type="entry name" value="Glycogen Phosphorylase B"/>
    <property type="match status" value="1"/>
</dbReference>
<proteinExistence type="inferred from homology"/>